<name>A0A822XMY6_NELNU</name>
<sequence>MFVRSSQEVVPEDDDEFARIWLTT</sequence>
<gene>
    <name evidence="1" type="ORF">HUJ06_021578</name>
</gene>
<comment type="caution">
    <text evidence="1">The sequence shown here is derived from an EMBL/GenBank/DDBJ whole genome shotgun (WGS) entry which is preliminary data.</text>
</comment>
<dbReference type="AlphaFoldDB" id="A0A822XMY6"/>
<dbReference type="EMBL" id="DUZY01000001">
    <property type="protein sequence ID" value="DAD20115.1"/>
    <property type="molecule type" value="Genomic_DNA"/>
</dbReference>
<protein>
    <submittedName>
        <fullName evidence="1">Uncharacterized protein</fullName>
    </submittedName>
</protein>
<proteinExistence type="predicted"/>
<evidence type="ECO:0000313" key="2">
    <source>
        <dbReference type="Proteomes" id="UP000607653"/>
    </source>
</evidence>
<keyword evidence="2" id="KW-1185">Reference proteome</keyword>
<dbReference type="Proteomes" id="UP000607653">
    <property type="component" value="Unassembled WGS sequence"/>
</dbReference>
<accession>A0A822XMY6</accession>
<evidence type="ECO:0000313" key="1">
    <source>
        <dbReference type="EMBL" id="DAD20115.1"/>
    </source>
</evidence>
<reference evidence="1 2" key="1">
    <citation type="journal article" date="2020" name="Mol. Biol. Evol.">
        <title>Distinct Expression and Methylation Patterns for Genes with Different Fates following a Single Whole-Genome Duplication in Flowering Plants.</title>
        <authorList>
            <person name="Shi T."/>
            <person name="Rahmani R.S."/>
            <person name="Gugger P.F."/>
            <person name="Wang M."/>
            <person name="Li H."/>
            <person name="Zhang Y."/>
            <person name="Li Z."/>
            <person name="Wang Q."/>
            <person name="Van de Peer Y."/>
            <person name="Marchal K."/>
            <person name="Chen J."/>
        </authorList>
    </citation>
    <scope>NUCLEOTIDE SEQUENCE [LARGE SCALE GENOMIC DNA]</scope>
    <source>
        <tissue evidence="1">Leaf</tissue>
    </source>
</reference>
<organism evidence="1 2">
    <name type="scientific">Nelumbo nucifera</name>
    <name type="common">Sacred lotus</name>
    <dbReference type="NCBI Taxonomy" id="4432"/>
    <lineage>
        <taxon>Eukaryota</taxon>
        <taxon>Viridiplantae</taxon>
        <taxon>Streptophyta</taxon>
        <taxon>Embryophyta</taxon>
        <taxon>Tracheophyta</taxon>
        <taxon>Spermatophyta</taxon>
        <taxon>Magnoliopsida</taxon>
        <taxon>Proteales</taxon>
        <taxon>Nelumbonaceae</taxon>
        <taxon>Nelumbo</taxon>
    </lineage>
</organism>